<name>A0A2S9IGH9_9GAMM</name>
<keyword evidence="2 5" id="KW-0378">Hydrolase</keyword>
<dbReference type="SUPFAM" id="SSF50891">
    <property type="entry name" value="Cyclophilin-like"/>
    <property type="match status" value="1"/>
</dbReference>
<protein>
    <submittedName>
        <fullName evidence="5">Allophanate hydrolase</fullName>
    </submittedName>
</protein>
<dbReference type="PANTHER" id="PTHR43309">
    <property type="entry name" value="5-OXOPROLINASE SUBUNIT C"/>
    <property type="match status" value="1"/>
</dbReference>
<dbReference type="EMBL" id="PDET01000002">
    <property type="protein sequence ID" value="PRD16879.1"/>
    <property type="molecule type" value="Genomic_DNA"/>
</dbReference>
<keyword evidence="6" id="KW-1185">Reference proteome</keyword>
<organism evidence="5 6">
    <name type="scientific">Pantoea coffeiphila</name>
    <dbReference type="NCBI Taxonomy" id="1465635"/>
    <lineage>
        <taxon>Bacteria</taxon>
        <taxon>Pseudomonadati</taxon>
        <taxon>Pseudomonadota</taxon>
        <taxon>Gammaproteobacteria</taxon>
        <taxon>Enterobacterales</taxon>
        <taxon>Erwiniaceae</taxon>
        <taxon>Pantoea</taxon>
    </lineage>
</organism>
<dbReference type="OrthoDB" id="9768696at2"/>
<evidence type="ECO:0000256" key="3">
    <source>
        <dbReference type="ARBA" id="ARBA00022840"/>
    </source>
</evidence>
<gene>
    <name evidence="5" type="ORF">CQW29_04220</name>
</gene>
<dbReference type="GO" id="GO:0016787">
    <property type="term" value="F:hydrolase activity"/>
    <property type="evidence" value="ECO:0007669"/>
    <property type="project" value="UniProtKB-KW"/>
</dbReference>
<dbReference type="InterPro" id="IPR029000">
    <property type="entry name" value="Cyclophilin-like_dom_sf"/>
</dbReference>
<evidence type="ECO:0000313" key="6">
    <source>
        <dbReference type="Proteomes" id="UP000239181"/>
    </source>
</evidence>
<dbReference type="GO" id="GO:0005524">
    <property type="term" value="F:ATP binding"/>
    <property type="evidence" value="ECO:0007669"/>
    <property type="project" value="UniProtKB-KW"/>
</dbReference>
<dbReference type="InterPro" id="IPR003778">
    <property type="entry name" value="CT_A_B"/>
</dbReference>
<keyword evidence="1" id="KW-0547">Nucleotide-binding</keyword>
<evidence type="ECO:0000313" key="5">
    <source>
        <dbReference type="EMBL" id="PRD16879.1"/>
    </source>
</evidence>
<evidence type="ECO:0000259" key="4">
    <source>
        <dbReference type="SMART" id="SM00797"/>
    </source>
</evidence>
<dbReference type="NCBIfam" id="TIGR00724">
    <property type="entry name" value="urea_amlyse_rel"/>
    <property type="match status" value="1"/>
</dbReference>
<feature type="domain" description="Carboxyltransferase" evidence="4">
    <location>
        <begin position="23"/>
        <end position="306"/>
    </location>
</feature>
<dbReference type="AlphaFoldDB" id="A0A2S9IGH9"/>
<dbReference type="SMART" id="SM00797">
    <property type="entry name" value="AHS2"/>
    <property type="match status" value="1"/>
</dbReference>
<evidence type="ECO:0000256" key="2">
    <source>
        <dbReference type="ARBA" id="ARBA00022801"/>
    </source>
</evidence>
<comment type="caution">
    <text evidence="5">The sequence shown here is derived from an EMBL/GenBank/DDBJ whole genome shotgun (WGS) entry which is preliminary data.</text>
</comment>
<proteinExistence type="predicted"/>
<sequence length="322" mass="35212">MIVIERTTALSSVQDEGRFGALHYGVGTAGVMDPLALRLGNALLGNQPDDAVIEIPLFPFRMRFTRDCAFAISGGDSPAMLGERRIPAWWVAQAREGEVLTLHASRFSARSYLHLPGGVDVPQVLGSRSTQLRGEFGGFHGRGLQQGDSLSAARDAYRGAVDFGIASPRLSLCNSPDGVPQIRVLPAAEYGAFTAESVARFWQQQWRVSPQSNRYGYRLDGEGLVAKAPLEMRSHGIIPGVIQVTHSGQPIIQMRDAQPSGGYPKLGTVIDADMWLLGQVPVGSKVQFVEVNWAQADEAERDQQRWLAGICQRIDDYRRCPL</sequence>
<reference evidence="5 6" key="1">
    <citation type="submission" date="2017-10" db="EMBL/GenBank/DDBJ databases">
        <title>Draft genome of two endophytic bacteria isolated from 'guarana' Paullinia cupana (Mart.) Ducke.</title>
        <authorList>
            <person name="Siqueira K.A."/>
            <person name="Liotti R.G."/>
            <person name="Mendes T.A."/>
            <person name="Soares M.A."/>
        </authorList>
    </citation>
    <scope>NUCLEOTIDE SEQUENCE [LARGE SCALE GENOMIC DNA]</scope>
    <source>
        <strain evidence="5 6">342</strain>
    </source>
</reference>
<dbReference type="InterPro" id="IPR052708">
    <property type="entry name" value="PxpC"/>
</dbReference>
<dbReference type="Pfam" id="PF02626">
    <property type="entry name" value="CT_A_B"/>
    <property type="match status" value="1"/>
</dbReference>
<accession>A0A2S9IGH9</accession>
<dbReference type="PANTHER" id="PTHR43309:SF3">
    <property type="entry name" value="5-OXOPROLINASE SUBUNIT C"/>
    <property type="match status" value="1"/>
</dbReference>
<dbReference type="Gene3D" id="2.40.100.10">
    <property type="entry name" value="Cyclophilin-like"/>
    <property type="match status" value="1"/>
</dbReference>
<dbReference type="RefSeq" id="WP_105591461.1">
    <property type="nucleotide sequence ID" value="NZ_PDET01000002.1"/>
</dbReference>
<dbReference type="Proteomes" id="UP000239181">
    <property type="component" value="Unassembled WGS sequence"/>
</dbReference>
<keyword evidence="3" id="KW-0067">ATP-binding</keyword>
<evidence type="ECO:0000256" key="1">
    <source>
        <dbReference type="ARBA" id="ARBA00022741"/>
    </source>
</evidence>